<dbReference type="EMBL" id="LS974617">
    <property type="protein sequence ID" value="CAG7889770.1"/>
    <property type="molecule type" value="Genomic_DNA"/>
</dbReference>
<sequence length="49" mass="5867">MQFNCFLLMPIMDKLPALLREEIKEKFRVMNEKLNSREFAQNLNPPSLQ</sequence>
<evidence type="ECO:0000313" key="2">
    <source>
        <dbReference type="Proteomes" id="UP000694005"/>
    </source>
</evidence>
<gene>
    <name evidence="1" type="ORF">BRAPAZ1V2_A01P38460.2</name>
</gene>
<evidence type="ECO:0000313" key="1">
    <source>
        <dbReference type="EMBL" id="CAG7889770.1"/>
    </source>
</evidence>
<protein>
    <submittedName>
        <fullName evidence="1">Uncharacterized protein</fullName>
    </submittedName>
</protein>
<proteinExistence type="predicted"/>
<dbReference type="Gramene" id="A01p38460.2_BraZ1">
    <property type="protein sequence ID" value="A01p38460.2_BraZ1.CDS"/>
    <property type="gene ID" value="A01g38460.2_BraZ1"/>
</dbReference>
<dbReference type="Proteomes" id="UP000694005">
    <property type="component" value="Chromosome A01"/>
</dbReference>
<reference evidence="1 2" key="1">
    <citation type="submission" date="2021-07" db="EMBL/GenBank/DDBJ databases">
        <authorList>
            <consortium name="Genoscope - CEA"/>
            <person name="William W."/>
        </authorList>
    </citation>
    <scope>NUCLEOTIDE SEQUENCE [LARGE SCALE GENOMIC DNA]</scope>
</reference>
<name>A0A8D9GZ47_BRACM</name>
<dbReference type="AlphaFoldDB" id="A0A8D9GZ47"/>
<accession>A0A8D9GZ47</accession>
<organism evidence="1 2">
    <name type="scientific">Brassica campestris</name>
    <name type="common">Field mustard</name>
    <dbReference type="NCBI Taxonomy" id="3711"/>
    <lineage>
        <taxon>Eukaryota</taxon>
        <taxon>Viridiplantae</taxon>
        <taxon>Streptophyta</taxon>
        <taxon>Embryophyta</taxon>
        <taxon>Tracheophyta</taxon>
        <taxon>Spermatophyta</taxon>
        <taxon>Magnoliopsida</taxon>
        <taxon>eudicotyledons</taxon>
        <taxon>Gunneridae</taxon>
        <taxon>Pentapetalae</taxon>
        <taxon>rosids</taxon>
        <taxon>malvids</taxon>
        <taxon>Brassicales</taxon>
        <taxon>Brassicaceae</taxon>
        <taxon>Brassiceae</taxon>
        <taxon>Brassica</taxon>
    </lineage>
</organism>